<dbReference type="InterPro" id="IPR003615">
    <property type="entry name" value="HNH_nuc"/>
</dbReference>
<reference evidence="2" key="1">
    <citation type="journal article" date="2020" name="Nature">
        <title>Giant virus diversity and host interactions through global metagenomics.</title>
        <authorList>
            <person name="Schulz F."/>
            <person name="Roux S."/>
            <person name="Paez-Espino D."/>
            <person name="Jungbluth S."/>
            <person name="Walsh D.A."/>
            <person name="Denef V.J."/>
            <person name="McMahon K.D."/>
            <person name="Konstantinidis K.T."/>
            <person name="Eloe-Fadrosh E.A."/>
            <person name="Kyrpides N.C."/>
            <person name="Woyke T."/>
        </authorList>
    </citation>
    <scope>NUCLEOTIDE SEQUENCE</scope>
    <source>
        <strain evidence="2">GVMAG-M-3300025695-21</strain>
    </source>
</reference>
<dbReference type="EMBL" id="MN740297">
    <property type="protein sequence ID" value="QHT98865.1"/>
    <property type="molecule type" value="Genomic_DNA"/>
</dbReference>
<evidence type="ECO:0000259" key="1">
    <source>
        <dbReference type="Pfam" id="PF13392"/>
    </source>
</evidence>
<dbReference type="AlphaFoldDB" id="A0A6C0J2G7"/>
<dbReference type="Pfam" id="PF13392">
    <property type="entry name" value="HNH_3"/>
    <property type="match status" value="1"/>
</dbReference>
<accession>A0A6C0J2G7</accession>
<name>A0A6C0J2G7_9ZZZZ</name>
<dbReference type="CDD" id="cd00085">
    <property type="entry name" value="HNHc"/>
    <property type="match status" value="1"/>
</dbReference>
<dbReference type="InterPro" id="IPR044925">
    <property type="entry name" value="His-Me_finger_sf"/>
</dbReference>
<feature type="domain" description="HNH nuclease" evidence="1">
    <location>
        <begin position="174"/>
        <end position="201"/>
    </location>
</feature>
<evidence type="ECO:0000313" key="2">
    <source>
        <dbReference type="EMBL" id="QHT98865.1"/>
    </source>
</evidence>
<protein>
    <recommendedName>
        <fullName evidence="1">HNH nuclease domain-containing protein</fullName>
    </recommendedName>
</protein>
<proteinExistence type="predicted"/>
<organism evidence="2">
    <name type="scientific">viral metagenome</name>
    <dbReference type="NCBI Taxonomy" id="1070528"/>
    <lineage>
        <taxon>unclassified sequences</taxon>
        <taxon>metagenomes</taxon>
        <taxon>organismal metagenomes</taxon>
    </lineage>
</organism>
<dbReference type="SUPFAM" id="SSF54060">
    <property type="entry name" value="His-Me finger endonucleases"/>
    <property type="match status" value="1"/>
</dbReference>
<sequence>MSKTLQNITDDEFAEIIKSSLTWNNALTKCGLKNKSRTFEIRIDNLSEEHIKHLPINYGGIYSKIEKYPNEYYKELIEKSNNWDEVFNKLDLTISHQILENLKKHLTLLNINYEHLTINNKIKRVKKNILEDILVENSSYSGSMSAIKNRLINELGWIWECSWCNKSTHFTHWTGEVKIPLQVDHINGDRKNNSIENLRLLCSTCHSLTPTYCGKNIKKDIKVNEIKIINEDKVVKPVKVLKEVKKKVRPDKETRKTKKCLECETKIYEQSTRCAECSKKFKINEAIKKRPPIEQIKLDLLESKNNFTYVAKKYKIHRETLKKWLK</sequence>